<dbReference type="AlphaFoldDB" id="A0A2T2NTK7"/>
<dbReference type="Proteomes" id="UP000240883">
    <property type="component" value="Unassembled WGS sequence"/>
</dbReference>
<sequence>MSPTPKDTNESMSSGPCQSSPTTSTPRFRIKLTLFYIEKARTNVCETAILPMMTEDISLANNLALDLAKCSRADGEVVFLVHQRDIGPGNGMKEYIVGRWDREGPRARNNHDLIDEPQGYMTRDVDGRISAKVQVVLEREPILVSKNDT</sequence>
<protein>
    <submittedName>
        <fullName evidence="2">Uncharacterized protein</fullName>
    </submittedName>
</protein>
<feature type="region of interest" description="Disordered" evidence="1">
    <location>
        <begin position="1"/>
        <end position="25"/>
    </location>
</feature>
<name>A0A2T2NTK7_CORCC</name>
<keyword evidence="3" id="KW-1185">Reference proteome</keyword>
<proteinExistence type="predicted"/>
<evidence type="ECO:0000256" key="1">
    <source>
        <dbReference type="SAM" id="MobiDB-lite"/>
    </source>
</evidence>
<reference evidence="2 3" key="1">
    <citation type="journal article" date="2018" name="Front. Microbiol.">
        <title>Genome-Wide Analysis of Corynespora cassiicola Leaf Fall Disease Putative Effectors.</title>
        <authorList>
            <person name="Lopez D."/>
            <person name="Ribeiro S."/>
            <person name="Label P."/>
            <person name="Fumanal B."/>
            <person name="Venisse J.S."/>
            <person name="Kohler A."/>
            <person name="de Oliveira R.R."/>
            <person name="Labutti K."/>
            <person name="Lipzen A."/>
            <person name="Lail K."/>
            <person name="Bauer D."/>
            <person name="Ohm R.A."/>
            <person name="Barry K.W."/>
            <person name="Spatafora J."/>
            <person name="Grigoriev I.V."/>
            <person name="Martin F.M."/>
            <person name="Pujade-Renaud V."/>
        </authorList>
    </citation>
    <scope>NUCLEOTIDE SEQUENCE [LARGE SCALE GENOMIC DNA]</scope>
    <source>
        <strain evidence="2 3">Philippines</strain>
    </source>
</reference>
<evidence type="ECO:0000313" key="2">
    <source>
        <dbReference type="EMBL" id="PSN68775.1"/>
    </source>
</evidence>
<accession>A0A2T2NTK7</accession>
<gene>
    <name evidence="2" type="ORF">BS50DRAFT_632648</name>
</gene>
<dbReference type="OrthoDB" id="3790856at2759"/>
<organism evidence="2 3">
    <name type="scientific">Corynespora cassiicola Philippines</name>
    <dbReference type="NCBI Taxonomy" id="1448308"/>
    <lineage>
        <taxon>Eukaryota</taxon>
        <taxon>Fungi</taxon>
        <taxon>Dikarya</taxon>
        <taxon>Ascomycota</taxon>
        <taxon>Pezizomycotina</taxon>
        <taxon>Dothideomycetes</taxon>
        <taxon>Pleosporomycetidae</taxon>
        <taxon>Pleosporales</taxon>
        <taxon>Corynesporascaceae</taxon>
        <taxon>Corynespora</taxon>
    </lineage>
</organism>
<evidence type="ECO:0000313" key="3">
    <source>
        <dbReference type="Proteomes" id="UP000240883"/>
    </source>
</evidence>
<dbReference type="EMBL" id="KZ678133">
    <property type="protein sequence ID" value="PSN68775.1"/>
    <property type="molecule type" value="Genomic_DNA"/>
</dbReference>